<feature type="transmembrane region" description="Helical" evidence="4">
    <location>
        <begin position="103"/>
        <end position="128"/>
    </location>
</feature>
<dbReference type="PANTHER" id="PTHR23520:SF5">
    <property type="entry name" value="TRANSPORTER, PUTATIVE (AFU_ORTHOLOGUE AFUA_3G04000)-RELATED"/>
    <property type="match status" value="1"/>
</dbReference>
<evidence type="ECO:0000256" key="2">
    <source>
        <dbReference type="ARBA" id="ARBA00022989"/>
    </source>
</evidence>
<feature type="transmembrane region" description="Helical" evidence="4">
    <location>
        <begin position="223"/>
        <end position="250"/>
    </location>
</feature>
<gene>
    <name evidence="5" type="ORF">SAMN05444171_0045</name>
</gene>
<evidence type="ECO:0000256" key="4">
    <source>
        <dbReference type="SAM" id="Phobius"/>
    </source>
</evidence>
<accession>A0A1M7JXZ5</accession>
<protein>
    <submittedName>
        <fullName evidence="5">Fucose permease</fullName>
    </submittedName>
</protein>
<dbReference type="OrthoDB" id="189258at2"/>
<dbReference type="Pfam" id="PF07690">
    <property type="entry name" value="MFS_1"/>
    <property type="match status" value="1"/>
</dbReference>
<dbReference type="AlphaFoldDB" id="A0A1M7JXZ5"/>
<evidence type="ECO:0000313" key="5">
    <source>
        <dbReference type="EMBL" id="SEB84094.1"/>
    </source>
</evidence>
<dbReference type="EMBL" id="FNTI01000001">
    <property type="protein sequence ID" value="SEB84094.1"/>
    <property type="molecule type" value="Genomic_DNA"/>
</dbReference>
<reference evidence="5 6" key="1">
    <citation type="submission" date="2016-10" db="EMBL/GenBank/DDBJ databases">
        <authorList>
            <person name="de Groot N.N."/>
        </authorList>
    </citation>
    <scope>NUCLEOTIDE SEQUENCE [LARGE SCALE GENOMIC DNA]</scope>
    <source>
        <strain evidence="5 6">GAS522</strain>
    </source>
</reference>
<dbReference type="RefSeq" id="WP_074814074.1">
    <property type="nucleotide sequence ID" value="NZ_FNTI01000001.1"/>
</dbReference>
<feature type="transmembrane region" description="Helical" evidence="4">
    <location>
        <begin position="149"/>
        <end position="167"/>
    </location>
</feature>
<feature type="transmembrane region" description="Helical" evidence="4">
    <location>
        <begin position="299"/>
        <end position="320"/>
    </location>
</feature>
<proteinExistence type="predicted"/>
<dbReference type="PANTHER" id="PTHR23520">
    <property type="entry name" value="TRANSPORTER, PUTATIVE (AFU_ORTHOLOGUE AFUA_3G04000)-RELATED"/>
    <property type="match status" value="1"/>
</dbReference>
<organism evidence="5 6">
    <name type="scientific">Bradyrhizobium lablabi</name>
    <dbReference type="NCBI Taxonomy" id="722472"/>
    <lineage>
        <taxon>Bacteria</taxon>
        <taxon>Pseudomonadati</taxon>
        <taxon>Pseudomonadota</taxon>
        <taxon>Alphaproteobacteria</taxon>
        <taxon>Hyphomicrobiales</taxon>
        <taxon>Nitrobacteraceae</taxon>
        <taxon>Bradyrhizobium</taxon>
    </lineage>
</organism>
<keyword evidence="1 4" id="KW-0812">Transmembrane</keyword>
<keyword evidence="2 4" id="KW-1133">Transmembrane helix</keyword>
<dbReference type="Proteomes" id="UP000183208">
    <property type="component" value="Unassembled WGS sequence"/>
</dbReference>
<feature type="transmembrane region" description="Helical" evidence="4">
    <location>
        <begin position="81"/>
        <end position="97"/>
    </location>
</feature>
<name>A0A1M7JXZ5_9BRAD</name>
<sequence>MTDLLTEPRTSSASTLIPLLYTARGLRGFGDGFAIIILPAYMTALGYDAVAVGIVATASLLGTALLTLIVGWIAPRHDLRPLLMFGAGLMATTGIAFPGVEHFVLIVLVAFVGTINPSGGDLGVLVPLEHAVLAHSTTDARRTQVFARYSLIGALCTAAGSLAAALPDVLMANGSTKLGAFRLMFFAYAALGVACAALYRYVPHERGEAKAPQAPLGPSRGTVYRLAALFSIDAFAGGFVAQSLLVLWLFERFDLSLSAAGLFFFWSSTLSAFSYPVAAWIAKRVGLVNTMVFTHIPSSLFLIGAAFSPNLYLALGLLLLRSALSQMDVPTRTSYVMAVVTPAERPAAASVTAVPRSLASAISPAISGVLLMTAFSGLPLVVCGTLKIAYDIALLFSFRHIKPPEEQG</sequence>
<feature type="transmembrane region" description="Helical" evidence="4">
    <location>
        <begin position="365"/>
        <end position="390"/>
    </location>
</feature>
<dbReference type="InterPro" id="IPR011701">
    <property type="entry name" value="MFS"/>
</dbReference>
<evidence type="ECO:0000256" key="1">
    <source>
        <dbReference type="ARBA" id="ARBA00022692"/>
    </source>
</evidence>
<evidence type="ECO:0000256" key="3">
    <source>
        <dbReference type="ARBA" id="ARBA00023136"/>
    </source>
</evidence>
<evidence type="ECO:0000313" key="6">
    <source>
        <dbReference type="Proteomes" id="UP000183208"/>
    </source>
</evidence>
<keyword evidence="3 4" id="KW-0472">Membrane</keyword>
<dbReference type="SUPFAM" id="SSF103473">
    <property type="entry name" value="MFS general substrate transporter"/>
    <property type="match status" value="1"/>
</dbReference>
<feature type="transmembrane region" description="Helical" evidence="4">
    <location>
        <begin position="49"/>
        <end position="74"/>
    </location>
</feature>
<dbReference type="Gene3D" id="1.20.1250.20">
    <property type="entry name" value="MFS general substrate transporter like domains"/>
    <property type="match status" value="1"/>
</dbReference>
<dbReference type="InterPro" id="IPR036259">
    <property type="entry name" value="MFS_trans_sf"/>
</dbReference>
<feature type="transmembrane region" description="Helical" evidence="4">
    <location>
        <begin position="179"/>
        <end position="202"/>
    </location>
</feature>
<dbReference type="GO" id="GO:0022857">
    <property type="term" value="F:transmembrane transporter activity"/>
    <property type="evidence" value="ECO:0007669"/>
    <property type="project" value="InterPro"/>
</dbReference>
<feature type="transmembrane region" description="Helical" evidence="4">
    <location>
        <begin position="256"/>
        <end position="278"/>
    </location>
</feature>